<dbReference type="InterPro" id="IPR036291">
    <property type="entry name" value="NAD(P)-bd_dom_sf"/>
</dbReference>
<comment type="caution">
    <text evidence="4">The sequence shown here is derived from an EMBL/GenBank/DDBJ whole genome shotgun (WGS) entry which is preliminary data.</text>
</comment>
<dbReference type="AlphaFoldDB" id="A0A9Q1EZI8"/>
<evidence type="ECO:0000256" key="3">
    <source>
        <dbReference type="SAM" id="MobiDB-lite"/>
    </source>
</evidence>
<dbReference type="PANTHER" id="PTHR44229">
    <property type="entry name" value="15-HYDROXYPROSTAGLANDIN DEHYDROGENASE [NAD(+)]"/>
    <property type="match status" value="1"/>
</dbReference>
<dbReference type="EMBL" id="JAINUF010000010">
    <property type="protein sequence ID" value="KAJ8348005.1"/>
    <property type="molecule type" value="Genomic_DNA"/>
</dbReference>
<dbReference type="SUPFAM" id="SSF51735">
    <property type="entry name" value="NAD(P)-binding Rossmann-fold domains"/>
    <property type="match status" value="1"/>
</dbReference>
<dbReference type="Gene3D" id="3.40.50.720">
    <property type="entry name" value="NAD(P)-binding Rossmann-like Domain"/>
    <property type="match status" value="1"/>
</dbReference>
<organism evidence="4 5">
    <name type="scientific">Synaphobranchus kaupii</name>
    <name type="common">Kaup's arrowtooth eel</name>
    <dbReference type="NCBI Taxonomy" id="118154"/>
    <lineage>
        <taxon>Eukaryota</taxon>
        <taxon>Metazoa</taxon>
        <taxon>Chordata</taxon>
        <taxon>Craniata</taxon>
        <taxon>Vertebrata</taxon>
        <taxon>Euteleostomi</taxon>
        <taxon>Actinopterygii</taxon>
        <taxon>Neopterygii</taxon>
        <taxon>Teleostei</taxon>
        <taxon>Anguilliformes</taxon>
        <taxon>Synaphobranchidae</taxon>
        <taxon>Synaphobranchus</taxon>
    </lineage>
</organism>
<evidence type="ECO:0000256" key="2">
    <source>
        <dbReference type="ARBA" id="ARBA00023002"/>
    </source>
</evidence>
<dbReference type="PANTHER" id="PTHR44229:SF5">
    <property type="entry name" value="15-HYDROXYPROSTAGLANDIN DEHYDROGENASE [NAD(+)]"/>
    <property type="match status" value="1"/>
</dbReference>
<dbReference type="OrthoDB" id="37659at2759"/>
<evidence type="ECO:0000256" key="1">
    <source>
        <dbReference type="ARBA" id="ARBA00006484"/>
    </source>
</evidence>
<dbReference type="PRINTS" id="PR00080">
    <property type="entry name" value="SDRFAMILY"/>
</dbReference>
<dbReference type="GO" id="GO:0016616">
    <property type="term" value="F:oxidoreductase activity, acting on the CH-OH group of donors, NAD or NADP as acceptor"/>
    <property type="evidence" value="ECO:0007669"/>
    <property type="project" value="TreeGrafter"/>
</dbReference>
<dbReference type="PROSITE" id="PS00061">
    <property type="entry name" value="ADH_SHORT"/>
    <property type="match status" value="1"/>
</dbReference>
<keyword evidence="2" id="KW-0560">Oxidoreductase</keyword>
<feature type="compositionally biased region" description="Polar residues" evidence="3">
    <location>
        <begin position="161"/>
        <end position="176"/>
    </location>
</feature>
<dbReference type="Pfam" id="PF00106">
    <property type="entry name" value="adh_short"/>
    <property type="match status" value="1"/>
</dbReference>
<gene>
    <name evidence="4" type="ORF">SKAU_G00265940</name>
</gene>
<proteinExistence type="inferred from homology"/>
<evidence type="ECO:0000313" key="4">
    <source>
        <dbReference type="EMBL" id="KAJ8348005.1"/>
    </source>
</evidence>
<protein>
    <submittedName>
        <fullName evidence="4">Uncharacterized protein</fullName>
    </submittedName>
</protein>
<keyword evidence="5" id="KW-1185">Reference proteome</keyword>
<comment type="similarity">
    <text evidence="1">Belongs to the short-chain dehydrogenases/reductases (SDR) family.</text>
</comment>
<dbReference type="PRINTS" id="PR01167">
    <property type="entry name" value="INSADHFAMILY"/>
</dbReference>
<feature type="region of interest" description="Disordered" evidence="3">
    <location>
        <begin position="157"/>
        <end position="176"/>
    </location>
</feature>
<reference evidence="4" key="1">
    <citation type="journal article" date="2023" name="Science">
        <title>Genome structures resolve the early diversification of teleost fishes.</title>
        <authorList>
            <person name="Parey E."/>
            <person name="Louis A."/>
            <person name="Montfort J."/>
            <person name="Bouchez O."/>
            <person name="Roques C."/>
            <person name="Iampietro C."/>
            <person name="Lluch J."/>
            <person name="Castinel A."/>
            <person name="Donnadieu C."/>
            <person name="Desvignes T."/>
            <person name="Floi Bucao C."/>
            <person name="Jouanno E."/>
            <person name="Wen M."/>
            <person name="Mejri S."/>
            <person name="Dirks R."/>
            <person name="Jansen H."/>
            <person name="Henkel C."/>
            <person name="Chen W.J."/>
            <person name="Zahm M."/>
            <person name="Cabau C."/>
            <person name="Klopp C."/>
            <person name="Thompson A.W."/>
            <person name="Robinson-Rechavi M."/>
            <person name="Braasch I."/>
            <person name="Lecointre G."/>
            <person name="Bobe J."/>
            <person name="Postlethwait J.H."/>
            <person name="Berthelot C."/>
            <person name="Roest Crollius H."/>
            <person name="Guiguen Y."/>
        </authorList>
    </citation>
    <scope>NUCLEOTIDE SEQUENCE</scope>
    <source>
        <strain evidence="4">WJC10195</strain>
    </source>
</reference>
<name>A0A9Q1EZI8_SYNKA</name>
<sequence length="176" mass="18688">MVEINLNGVIRGTYLALQHMKKENGGEGGVIVNIASMAGLGPQLTSPIYTATKHGIVGFTRALAGASQASGYGVRINAFCPAYVKTALLDFVSNRLSGGQFGPLHKKLQQMDGVLEVPVVAESFLHLVTDEDKNGAVMMVTAEGAAYINFPQNFKEAPKTPVTSTRTPTEPELPSQ</sequence>
<dbReference type="InterPro" id="IPR020904">
    <property type="entry name" value="Sc_DH/Rdtase_CS"/>
</dbReference>
<accession>A0A9Q1EZI8</accession>
<dbReference type="InterPro" id="IPR002347">
    <property type="entry name" value="SDR_fam"/>
</dbReference>
<evidence type="ECO:0000313" key="5">
    <source>
        <dbReference type="Proteomes" id="UP001152622"/>
    </source>
</evidence>
<dbReference type="GO" id="GO:0005737">
    <property type="term" value="C:cytoplasm"/>
    <property type="evidence" value="ECO:0007669"/>
    <property type="project" value="TreeGrafter"/>
</dbReference>
<dbReference type="Proteomes" id="UP001152622">
    <property type="component" value="Chromosome 10"/>
</dbReference>